<dbReference type="PANTHER" id="PTHR11561">
    <property type="entry name" value="PHOSPHOENOLPYRUVATE CARBOXYKINASE"/>
    <property type="match status" value="1"/>
</dbReference>
<dbReference type="HAMAP" id="MF_00452">
    <property type="entry name" value="PEPCK_GTP"/>
    <property type="match status" value="1"/>
</dbReference>
<dbReference type="Gene3D" id="2.170.8.10">
    <property type="entry name" value="Phosphoenolpyruvate Carboxykinase, domain 2"/>
    <property type="match status" value="1"/>
</dbReference>
<dbReference type="GO" id="GO:0046327">
    <property type="term" value="P:glycerol biosynthetic process from pyruvate"/>
    <property type="evidence" value="ECO:0007669"/>
    <property type="project" value="TreeGrafter"/>
</dbReference>
<dbReference type="GO" id="GO:0042594">
    <property type="term" value="P:response to starvation"/>
    <property type="evidence" value="ECO:0007669"/>
    <property type="project" value="TreeGrafter"/>
</dbReference>
<dbReference type="InterPro" id="IPR008210">
    <property type="entry name" value="PEP_carboxykinase_N"/>
</dbReference>
<dbReference type="Pfam" id="PF00821">
    <property type="entry name" value="PEPCK_GTP"/>
    <property type="match status" value="1"/>
</dbReference>
<feature type="domain" description="Phosphoenolpyruvate carboxykinase GTP-utilising N-terminal" evidence="11">
    <location>
        <begin position="32"/>
        <end position="245"/>
    </location>
</feature>
<proteinExistence type="inferred from homology"/>
<evidence type="ECO:0000259" key="11">
    <source>
        <dbReference type="Pfam" id="PF17297"/>
    </source>
</evidence>
<dbReference type="InterPro" id="IPR013035">
    <property type="entry name" value="PEP_carboxykinase_C"/>
</dbReference>
<reference evidence="12" key="1">
    <citation type="submission" date="2019-08" db="EMBL/GenBank/DDBJ databases">
        <authorList>
            <person name="Kucharzyk K."/>
            <person name="Murdoch R.W."/>
            <person name="Higgins S."/>
            <person name="Loffler F."/>
        </authorList>
    </citation>
    <scope>NUCLEOTIDE SEQUENCE</scope>
</reference>
<protein>
    <recommendedName>
        <fullName evidence="3">phosphoenolpyruvate carboxykinase (GTP)</fullName>
        <ecNumber evidence="3">4.1.1.32</ecNumber>
    </recommendedName>
</protein>
<dbReference type="SUPFAM" id="SSF68923">
    <property type="entry name" value="PEP carboxykinase N-terminal domain"/>
    <property type="match status" value="1"/>
</dbReference>
<feature type="domain" description="Phosphoenolpyruvate carboxykinase C-terminal P-loop" evidence="10">
    <location>
        <begin position="250"/>
        <end position="610"/>
    </location>
</feature>
<comment type="similarity">
    <text evidence="2">Belongs to the phosphoenolpyruvate carboxykinase [GTP] family.</text>
</comment>
<sequence>MSPKYEALLRNIMSPDSFGKLAALKNPWVTDFVGFFAEHCAPKSIYVCDDSEKDVQYVRDQALAKGEEERLANPAQTIHWDGYCDQGRDKNGTRFMVYKENLADMGALNTIEYEKGYAEIMDISRGIMKGKDAILQFFSEGPTESPFTIPCVQFTDSWYVAHSEFILYRSAYHHFLGMKEGEKSRFFRFIHSAGALDERNCTDNLDQRRIYMDTQNNIVYSMNNQYAGNSVGLKKHSMRLAINKAGKEGWLCEHMFIMAALDREKGRKTYFCGAYPSACGKTSTAMIPGEQIVGDDIAYFRNIGGEFRAVNVEFGMFGIIKDVNAKDDPLIFENLMKNQEVIFSNVLRGPDGKPYWLGMGVKTPEEGRNHFGRWHKGIKDDKGKDVPLAHGNARYTMRLDYLANIDKEGFEAKNGVKVEGILYGGRDSDTTVPVEESPNWKDGILLKAATLESETTSATLGAEGVRDASPMANMDFVSYPLGRYTLNNIAFGESVKDCPKIFSNNYFMRGPDGNFMTSKLAKKVWLHWAEGRIHGEYDTYDTPTGKIPRYADLKALFKKHLNEEFSEADYSYLFTFRCTKWIEKLERTKAFYAKADPNTPKEIFDYWDRAITRIKAARERFGDEIKPGVYKI</sequence>
<keyword evidence="7" id="KW-0342">GTP-binding</keyword>
<dbReference type="PIRSF" id="PIRSF001348">
    <property type="entry name" value="PEP_carboxykinase_GTP"/>
    <property type="match status" value="1"/>
</dbReference>
<evidence type="ECO:0000256" key="3">
    <source>
        <dbReference type="ARBA" id="ARBA00012306"/>
    </source>
</evidence>
<dbReference type="GO" id="GO:0006094">
    <property type="term" value="P:gluconeogenesis"/>
    <property type="evidence" value="ECO:0007669"/>
    <property type="project" value="InterPro"/>
</dbReference>
<keyword evidence="8" id="KW-0464">Manganese</keyword>
<evidence type="ECO:0000256" key="2">
    <source>
        <dbReference type="ARBA" id="ARBA00005796"/>
    </source>
</evidence>
<dbReference type="GO" id="GO:0019543">
    <property type="term" value="P:propionate catabolic process"/>
    <property type="evidence" value="ECO:0007669"/>
    <property type="project" value="TreeGrafter"/>
</dbReference>
<dbReference type="AlphaFoldDB" id="A0A644TFZ0"/>
<dbReference type="GO" id="GO:0071333">
    <property type="term" value="P:cellular response to glucose stimulus"/>
    <property type="evidence" value="ECO:0007669"/>
    <property type="project" value="TreeGrafter"/>
</dbReference>
<evidence type="ECO:0000256" key="7">
    <source>
        <dbReference type="ARBA" id="ARBA00023134"/>
    </source>
</evidence>
<dbReference type="EC" id="4.1.1.32" evidence="3"/>
<dbReference type="Gene3D" id="3.40.449.10">
    <property type="entry name" value="Phosphoenolpyruvate Carboxykinase, domain 1"/>
    <property type="match status" value="1"/>
</dbReference>
<evidence type="ECO:0000256" key="9">
    <source>
        <dbReference type="ARBA" id="ARBA00023239"/>
    </source>
</evidence>
<dbReference type="Pfam" id="PF17297">
    <property type="entry name" value="PEPCK_N"/>
    <property type="match status" value="1"/>
</dbReference>
<dbReference type="NCBIfam" id="NF003253">
    <property type="entry name" value="PRK04210.1"/>
    <property type="match status" value="1"/>
</dbReference>
<dbReference type="InterPro" id="IPR008209">
    <property type="entry name" value="PEP_carboxykinase_GTP"/>
</dbReference>
<keyword evidence="12" id="KW-0808">Transferase</keyword>
<dbReference type="GO" id="GO:0005829">
    <property type="term" value="C:cytosol"/>
    <property type="evidence" value="ECO:0007669"/>
    <property type="project" value="TreeGrafter"/>
</dbReference>
<dbReference type="InterPro" id="IPR018091">
    <property type="entry name" value="PEP_carboxykin_GTP_CS"/>
</dbReference>
<dbReference type="GO" id="GO:0005525">
    <property type="term" value="F:GTP binding"/>
    <property type="evidence" value="ECO:0007669"/>
    <property type="project" value="UniProtKB-KW"/>
</dbReference>
<keyword evidence="12" id="KW-0670">Pyruvate</keyword>
<comment type="caution">
    <text evidence="12">The sequence shown here is derived from an EMBL/GenBank/DDBJ whole genome shotgun (WGS) entry which is preliminary data.</text>
</comment>
<dbReference type="GO" id="GO:0004613">
    <property type="term" value="F:phosphoenolpyruvate carboxykinase (GTP) activity"/>
    <property type="evidence" value="ECO:0007669"/>
    <property type="project" value="UniProtKB-EC"/>
</dbReference>
<dbReference type="GO" id="GO:0006107">
    <property type="term" value="P:oxaloacetate metabolic process"/>
    <property type="evidence" value="ECO:0007669"/>
    <property type="project" value="TreeGrafter"/>
</dbReference>
<dbReference type="GO" id="GO:0030145">
    <property type="term" value="F:manganese ion binding"/>
    <property type="evidence" value="ECO:0007669"/>
    <property type="project" value="TreeGrafter"/>
</dbReference>
<evidence type="ECO:0000256" key="8">
    <source>
        <dbReference type="ARBA" id="ARBA00023211"/>
    </source>
</evidence>
<keyword evidence="4" id="KW-0479">Metal-binding</keyword>
<evidence type="ECO:0000259" key="10">
    <source>
        <dbReference type="Pfam" id="PF00821"/>
    </source>
</evidence>
<organism evidence="12">
    <name type="scientific">bioreactor metagenome</name>
    <dbReference type="NCBI Taxonomy" id="1076179"/>
    <lineage>
        <taxon>unclassified sequences</taxon>
        <taxon>metagenomes</taxon>
        <taxon>ecological metagenomes</taxon>
    </lineage>
</organism>
<dbReference type="InterPro" id="IPR035078">
    <property type="entry name" value="PEP_carboxykinase_GTP_N"/>
</dbReference>
<dbReference type="GO" id="GO:0016301">
    <property type="term" value="F:kinase activity"/>
    <property type="evidence" value="ECO:0007669"/>
    <property type="project" value="UniProtKB-KW"/>
</dbReference>
<dbReference type="PANTHER" id="PTHR11561:SF0">
    <property type="entry name" value="PHOSPHOENOLPYRUVATE CARBOXYKINASE [GTP]-RELATED"/>
    <property type="match status" value="1"/>
</dbReference>
<accession>A0A644TFZ0</accession>
<keyword evidence="6" id="KW-0210">Decarboxylase</keyword>
<dbReference type="SUPFAM" id="SSF53795">
    <property type="entry name" value="PEP carboxykinase-like"/>
    <property type="match status" value="1"/>
</dbReference>
<name>A0A644TFZ0_9ZZZZ</name>
<evidence type="ECO:0000256" key="5">
    <source>
        <dbReference type="ARBA" id="ARBA00022741"/>
    </source>
</evidence>
<keyword evidence="5" id="KW-0547">Nucleotide-binding</keyword>
<dbReference type="PROSITE" id="PS00505">
    <property type="entry name" value="PEPCK_GTP"/>
    <property type="match status" value="1"/>
</dbReference>
<dbReference type="InterPro" id="IPR035077">
    <property type="entry name" value="PEP_carboxykinase_GTP_C"/>
</dbReference>
<evidence type="ECO:0000256" key="4">
    <source>
        <dbReference type="ARBA" id="ARBA00022723"/>
    </source>
</evidence>
<evidence type="ECO:0000313" key="12">
    <source>
        <dbReference type="EMBL" id="MPL65895.1"/>
    </source>
</evidence>
<gene>
    <name evidence="12" type="primary">pckG_1</name>
    <name evidence="12" type="ORF">SDC9_11560</name>
</gene>
<comment type="cofactor">
    <cofactor evidence="1">
        <name>Mn(2+)</name>
        <dbReference type="ChEBI" id="CHEBI:29035"/>
    </cofactor>
</comment>
<dbReference type="Gene3D" id="3.90.228.20">
    <property type="match status" value="2"/>
</dbReference>
<dbReference type="EMBL" id="VSSQ01000030">
    <property type="protein sequence ID" value="MPL65895.1"/>
    <property type="molecule type" value="Genomic_DNA"/>
</dbReference>
<evidence type="ECO:0000256" key="6">
    <source>
        <dbReference type="ARBA" id="ARBA00022793"/>
    </source>
</evidence>
<evidence type="ECO:0000256" key="1">
    <source>
        <dbReference type="ARBA" id="ARBA00001936"/>
    </source>
</evidence>
<keyword evidence="12" id="KW-0418">Kinase</keyword>
<dbReference type="GO" id="GO:0033993">
    <property type="term" value="P:response to lipid"/>
    <property type="evidence" value="ECO:0007669"/>
    <property type="project" value="TreeGrafter"/>
</dbReference>
<keyword evidence="9 12" id="KW-0456">Lyase</keyword>